<dbReference type="Gene3D" id="3.40.50.150">
    <property type="entry name" value="Vaccinia Virus protein VP39"/>
    <property type="match status" value="1"/>
</dbReference>
<name>A0A7U4QJP4_DESA2</name>
<evidence type="ECO:0000313" key="2">
    <source>
        <dbReference type="EMBL" id="AMM40586.1"/>
    </source>
</evidence>
<reference evidence="2 3" key="1">
    <citation type="submission" date="2015-10" db="EMBL/GenBank/DDBJ databases">
        <title>Candidatus Desulfofervidus auxilii, a hydrogenotrophic sulfate-reducing bacterium involved in the thermophilic anaerobic oxidation of methane.</title>
        <authorList>
            <person name="Krukenberg V."/>
            <person name="Richter M."/>
            <person name="Wegener G."/>
        </authorList>
    </citation>
    <scope>NUCLEOTIDE SEQUENCE [LARGE SCALE GENOMIC DNA]</scope>
    <source>
        <strain evidence="2 3">HS1</strain>
    </source>
</reference>
<dbReference type="GO" id="GO:0008757">
    <property type="term" value="F:S-adenosylmethionine-dependent methyltransferase activity"/>
    <property type="evidence" value="ECO:0007669"/>
    <property type="project" value="InterPro"/>
</dbReference>
<dbReference type="Pfam" id="PF08241">
    <property type="entry name" value="Methyltransf_11"/>
    <property type="match status" value="1"/>
</dbReference>
<accession>A0A7U4QJP4</accession>
<dbReference type="InterPro" id="IPR029063">
    <property type="entry name" value="SAM-dependent_MTases_sf"/>
</dbReference>
<dbReference type="EC" id="2.1.1.-" evidence="2"/>
<dbReference type="CDD" id="cd02440">
    <property type="entry name" value="AdoMet_MTases"/>
    <property type="match status" value="1"/>
</dbReference>
<dbReference type="PANTHER" id="PTHR43591">
    <property type="entry name" value="METHYLTRANSFERASE"/>
    <property type="match status" value="1"/>
</dbReference>
<evidence type="ECO:0000259" key="1">
    <source>
        <dbReference type="Pfam" id="PF08241"/>
    </source>
</evidence>
<feature type="domain" description="Methyltransferase type 11" evidence="1">
    <location>
        <begin position="53"/>
        <end position="144"/>
    </location>
</feature>
<dbReference type="EMBL" id="CP013015">
    <property type="protein sequence ID" value="AMM40586.1"/>
    <property type="molecule type" value="Genomic_DNA"/>
</dbReference>
<protein>
    <submittedName>
        <fullName evidence="2">Methyltransferase type 11</fullName>
        <ecNumber evidence="2">2.1.1.-</ecNumber>
    </submittedName>
</protein>
<dbReference type="KEGG" id="daw:HS1_000782"/>
<dbReference type="RefSeq" id="WP_066061210.1">
    <property type="nucleotide sequence ID" value="NZ_CP013015.1"/>
</dbReference>
<evidence type="ECO:0000313" key="3">
    <source>
        <dbReference type="Proteomes" id="UP000070560"/>
    </source>
</evidence>
<sequence>MDDMNKIYCETKRYYNKYSDYYDKERTRGYYEFINDLEIDIVNTYIKNDNKILEVGCGTGIILNRISRVVHSKNIIGIDLSEKMLYEAKKKNLNVIMCNANMLPFKNNSFDIVYSFKVIPHIPEIENVIRDIDRVTKKDGLMILEFYNPISFKFLANKISCFFEGWKVYCRYDSLHKIKSYLPNNTKIIHIRGIRIFTFISILAKIPIISHIFRFLEENFCDNLILRNFGGYFVVVIKKC</sequence>
<dbReference type="AlphaFoldDB" id="A0A7U4QJP4"/>
<keyword evidence="3" id="KW-1185">Reference proteome</keyword>
<dbReference type="Proteomes" id="UP000070560">
    <property type="component" value="Chromosome"/>
</dbReference>
<proteinExistence type="predicted"/>
<dbReference type="InterPro" id="IPR013216">
    <property type="entry name" value="Methyltransf_11"/>
</dbReference>
<keyword evidence="2" id="KW-0489">Methyltransferase</keyword>
<dbReference type="SUPFAM" id="SSF53335">
    <property type="entry name" value="S-adenosyl-L-methionine-dependent methyltransferases"/>
    <property type="match status" value="1"/>
</dbReference>
<gene>
    <name evidence="2" type="ORF">HS1_000782</name>
</gene>
<organism evidence="2 3">
    <name type="scientific">Desulfofervidus auxilii</name>
    <dbReference type="NCBI Taxonomy" id="1621989"/>
    <lineage>
        <taxon>Bacteria</taxon>
        <taxon>Pseudomonadati</taxon>
        <taxon>Thermodesulfobacteriota</taxon>
        <taxon>Candidatus Desulfofervidia</taxon>
        <taxon>Candidatus Desulfofervidales</taxon>
        <taxon>Candidatus Desulfofervidaceae</taxon>
        <taxon>Candidatus Desulfofervidus</taxon>
    </lineage>
</organism>
<keyword evidence="2" id="KW-0808">Transferase</keyword>
<dbReference type="GO" id="GO:0032259">
    <property type="term" value="P:methylation"/>
    <property type="evidence" value="ECO:0007669"/>
    <property type="project" value="UniProtKB-KW"/>
</dbReference>
<dbReference type="OrthoDB" id="9789575at2"/>